<keyword evidence="3" id="KW-1185">Reference proteome</keyword>
<dbReference type="SUPFAM" id="SSF54285">
    <property type="entry name" value="MoaD/ThiS"/>
    <property type="match status" value="1"/>
</dbReference>
<dbReference type="InterPro" id="IPR012675">
    <property type="entry name" value="Beta-grasp_dom_sf"/>
</dbReference>
<proteinExistence type="predicted"/>
<accession>A0A656HCF9</accession>
<gene>
    <name evidence="2" type="ORF">Thini_2283</name>
</gene>
<dbReference type="InterPro" id="IPR016155">
    <property type="entry name" value="Mopterin_synth/thiamin_S_b"/>
</dbReference>
<organism evidence="2 3">
    <name type="scientific">Thiothrix nivea (strain ATCC 35100 / DSM 5205 / JP2)</name>
    <dbReference type="NCBI Taxonomy" id="870187"/>
    <lineage>
        <taxon>Bacteria</taxon>
        <taxon>Pseudomonadati</taxon>
        <taxon>Pseudomonadota</taxon>
        <taxon>Gammaproteobacteria</taxon>
        <taxon>Thiotrichales</taxon>
        <taxon>Thiotrichaceae</taxon>
        <taxon>Thiothrix</taxon>
    </lineage>
</organism>
<name>A0A656HCF9_THINJ</name>
<dbReference type="Proteomes" id="UP000005317">
    <property type="component" value="Unassembled WGS sequence"/>
</dbReference>
<protein>
    <submittedName>
        <fullName evidence="2">Sulfur transfer protein ThiS</fullName>
    </submittedName>
</protein>
<dbReference type="AlphaFoldDB" id="A0A656HCF9"/>
<sequence precursor="true">MPTMSRVRGRDGMNITLKLYANLSHLLPAHAQYNAAEVSVADNASLNMVIDQFRVPRESAHLVLLNGVFVCHEDRDQPGRLKAGDALAIWPPVAGG</sequence>
<reference evidence="3" key="1">
    <citation type="journal article" date="2011" name="Stand. Genomic Sci.">
        <title>Genome sequence of the filamentous, gliding Thiothrix nivea neotype strain (JP2(T)).</title>
        <authorList>
            <person name="Lapidus A."/>
            <person name="Nolan M."/>
            <person name="Lucas S."/>
            <person name="Glavina Del Rio T."/>
            <person name="Tice H."/>
            <person name="Cheng J.F."/>
            <person name="Tapia R."/>
            <person name="Han C."/>
            <person name="Goodwin L."/>
            <person name="Pitluck S."/>
            <person name="Liolios K."/>
            <person name="Pagani I."/>
            <person name="Ivanova N."/>
            <person name="Huntemann M."/>
            <person name="Mavromatis K."/>
            <person name="Mikhailova N."/>
            <person name="Pati A."/>
            <person name="Chen A."/>
            <person name="Palaniappan K."/>
            <person name="Land M."/>
            <person name="Brambilla E.M."/>
            <person name="Rohde M."/>
            <person name="Abt B."/>
            <person name="Verbarg S."/>
            <person name="Goker M."/>
            <person name="Bristow J."/>
            <person name="Eisen J.A."/>
            <person name="Markowitz V."/>
            <person name="Hugenholtz P."/>
            <person name="Kyrpides N.C."/>
            <person name="Klenk H.P."/>
            <person name="Woyke T."/>
        </authorList>
    </citation>
    <scope>NUCLEOTIDE SEQUENCE [LARGE SCALE GENOMIC DNA]</scope>
    <source>
        <strain evidence="3">ATCC 35100 / DSM 5205 / JP2</strain>
    </source>
</reference>
<feature type="domain" description="Ubiquitin Mut7-C" evidence="1">
    <location>
        <begin position="14"/>
        <end position="91"/>
    </location>
</feature>
<dbReference type="EMBL" id="JH651384">
    <property type="protein sequence ID" value="EIJ34841.1"/>
    <property type="molecule type" value="Genomic_DNA"/>
</dbReference>
<evidence type="ECO:0000259" key="1">
    <source>
        <dbReference type="Pfam" id="PF14451"/>
    </source>
</evidence>
<dbReference type="Pfam" id="PF14451">
    <property type="entry name" value="Ub-Mut7C"/>
    <property type="match status" value="1"/>
</dbReference>
<dbReference type="Gene3D" id="3.10.20.30">
    <property type="match status" value="1"/>
</dbReference>
<dbReference type="InterPro" id="IPR027798">
    <property type="entry name" value="Ub_Mut7C"/>
</dbReference>
<evidence type="ECO:0000313" key="3">
    <source>
        <dbReference type="Proteomes" id="UP000005317"/>
    </source>
</evidence>
<evidence type="ECO:0000313" key="2">
    <source>
        <dbReference type="EMBL" id="EIJ34841.1"/>
    </source>
</evidence>